<organism evidence="1 2">
    <name type="scientific">Lyngbya aestuarii BL J</name>
    <dbReference type="NCBI Taxonomy" id="1348334"/>
    <lineage>
        <taxon>Bacteria</taxon>
        <taxon>Bacillati</taxon>
        <taxon>Cyanobacteriota</taxon>
        <taxon>Cyanophyceae</taxon>
        <taxon>Oscillatoriophycideae</taxon>
        <taxon>Oscillatoriales</taxon>
        <taxon>Microcoleaceae</taxon>
        <taxon>Lyngbya</taxon>
    </lineage>
</organism>
<keyword evidence="2" id="KW-1185">Reference proteome</keyword>
<dbReference type="AlphaFoldDB" id="U7QK63"/>
<proteinExistence type="predicted"/>
<comment type="caution">
    <text evidence="1">The sequence shown here is derived from an EMBL/GenBank/DDBJ whole genome shotgun (WGS) entry which is preliminary data.</text>
</comment>
<reference evidence="1 2" key="1">
    <citation type="journal article" date="2013" name="Front. Microbiol.">
        <title>Comparative genomic analyses of the cyanobacterium, Lyngbya aestuarii BL J, a powerful hydrogen producer.</title>
        <authorList>
            <person name="Kothari A."/>
            <person name="Vaughn M."/>
            <person name="Garcia-Pichel F."/>
        </authorList>
    </citation>
    <scope>NUCLEOTIDE SEQUENCE [LARGE SCALE GENOMIC DNA]</scope>
    <source>
        <strain evidence="1 2">BL J</strain>
    </source>
</reference>
<dbReference type="Proteomes" id="UP000017127">
    <property type="component" value="Unassembled WGS sequence"/>
</dbReference>
<evidence type="ECO:0000313" key="1">
    <source>
        <dbReference type="EMBL" id="ERT07465.1"/>
    </source>
</evidence>
<evidence type="ECO:0000313" key="2">
    <source>
        <dbReference type="Proteomes" id="UP000017127"/>
    </source>
</evidence>
<protein>
    <submittedName>
        <fullName evidence="1">Uncharacterized protein</fullName>
    </submittedName>
</protein>
<dbReference type="EMBL" id="AUZM01000021">
    <property type="protein sequence ID" value="ERT07465.1"/>
    <property type="molecule type" value="Genomic_DNA"/>
</dbReference>
<gene>
    <name evidence="1" type="ORF">M595_2534</name>
</gene>
<dbReference type="RefSeq" id="WP_023066306.1">
    <property type="nucleotide sequence ID" value="NZ_AUZM01000021.1"/>
</dbReference>
<accession>U7QK63</accession>
<dbReference type="OrthoDB" id="458079at2"/>
<name>U7QK63_9CYAN</name>
<sequence length="116" mass="13483">MKTQNIFSQIADAVKTQSALSTTWTVLKKSEVNHASQLNWIEKDHTCQAAYTDELGTIELYIKKEIHHPIRGIHHYRVSYQYRSPDGSLIAQGIWEPKETIDQAKRLAEFQLRQFL</sequence>